<dbReference type="PhylomeDB" id="T1ITF5"/>
<dbReference type="Gene3D" id="3.40.30.10">
    <property type="entry name" value="Glutaredoxin"/>
    <property type="match status" value="1"/>
</dbReference>
<proteinExistence type="predicted"/>
<evidence type="ECO:0000313" key="2">
    <source>
        <dbReference type="Proteomes" id="UP000014500"/>
    </source>
</evidence>
<reference evidence="1" key="2">
    <citation type="submission" date="2015-02" db="UniProtKB">
        <authorList>
            <consortium name="EnsemblMetazoa"/>
        </authorList>
    </citation>
    <scope>IDENTIFICATION</scope>
</reference>
<dbReference type="InterPro" id="IPR036249">
    <property type="entry name" value="Thioredoxin-like_sf"/>
</dbReference>
<dbReference type="STRING" id="126957.T1ITF5"/>
<dbReference type="Proteomes" id="UP000014500">
    <property type="component" value="Unassembled WGS sequence"/>
</dbReference>
<dbReference type="EnsemblMetazoa" id="SMAR004401-RA">
    <property type="protein sequence ID" value="SMAR004401-PA"/>
    <property type="gene ID" value="SMAR004401"/>
</dbReference>
<dbReference type="HOGENOM" id="CLU_1391817_0_0_1"/>
<dbReference type="SUPFAM" id="SSF52833">
    <property type="entry name" value="Thioredoxin-like"/>
    <property type="match status" value="1"/>
</dbReference>
<organism evidence="1 2">
    <name type="scientific">Strigamia maritima</name>
    <name type="common">European centipede</name>
    <name type="synonym">Geophilus maritimus</name>
    <dbReference type="NCBI Taxonomy" id="126957"/>
    <lineage>
        <taxon>Eukaryota</taxon>
        <taxon>Metazoa</taxon>
        <taxon>Ecdysozoa</taxon>
        <taxon>Arthropoda</taxon>
        <taxon>Myriapoda</taxon>
        <taxon>Chilopoda</taxon>
        <taxon>Pleurostigmophora</taxon>
        <taxon>Geophilomorpha</taxon>
        <taxon>Linotaeniidae</taxon>
        <taxon>Strigamia</taxon>
    </lineage>
</organism>
<evidence type="ECO:0000313" key="1">
    <source>
        <dbReference type="EnsemblMetazoa" id="SMAR004401-PA"/>
    </source>
</evidence>
<sequence>MTSIIPTSPWVRFVAGSLASAGFATYIWKRRVQVLDYDDSWIHFLAEAPLRSTKDSNKKPFKAGALWDEKPVLILALRKPWCPNRHDAAAKVSALVKPELDKRGIALYAVTGDTWLVSGLHRNMKGDVFLDMEQRFFRPRQRTIYGKNNDSEEENDKLFDGIFLVRSGNIIHNQQVEELRGDMNINDIIRVISKLK</sequence>
<accession>T1ITF5</accession>
<protein>
    <submittedName>
        <fullName evidence="1">Uncharacterized protein</fullName>
    </submittedName>
</protein>
<keyword evidence="2" id="KW-1185">Reference proteome</keyword>
<reference evidence="2" key="1">
    <citation type="submission" date="2011-05" db="EMBL/GenBank/DDBJ databases">
        <authorList>
            <person name="Richards S.R."/>
            <person name="Qu J."/>
            <person name="Jiang H."/>
            <person name="Jhangiani S.N."/>
            <person name="Agravi P."/>
            <person name="Goodspeed R."/>
            <person name="Gross S."/>
            <person name="Mandapat C."/>
            <person name="Jackson L."/>
            <person name="Mathew T."/>
            <person name="Pu L."/>
            <person name="Thornton R."/>
            <person name="Saada N."/>
            <person name="Wilczek-Boney K.B."/>
            <person name="Lee S."/>
            <person name="Kovar C."/>
            <person name="Wu Y."/>
            <person name="Scherer S.E."/>
            <person name="Worley K.C."/>
            <person name="Muzny D.M."/>
            <person name="Gibbs R."/>
        </authorList>
    </citation>
    <scope>NUCLEOTIDE SEQUENCE</scope>
    <source>
        <strain evidence="2">Brora</strain>
    </source>
</reference>
<dbReference type="AlphaFoldDB" id="T1ITF5"/>
<name>T1ITF5_STRMM</name>
<dbReference type="EMBL" id="JH431483">
    <property type="status" value="NOT_ANNOTATED_CDS"/>
    <property type="molecule type" value="Genomic_DNA"/>
</dbReference>